<evidence type="ECO:0008006" key="6">
    <source>
        <dbReference type="Google" id="ProtNLM"/>
    </source>
</evidence>
<evidence type="ECO:0000256" key="1">
    <source>
        <dbReference type="ARBA" id="ARBA00004442"/>
    </source>
</evidence>
<dbReference type="KEGG" id="psez:HME7025_01607"/>
<evidence type="ECO:0000313" key="4">
    <source>
        <dbReference type="EMBL" id="AWL09460.1"/>
    </source>
</evidence>
<dbReference type="InterPro" id="IPR036942">
    <property type="entry name" value="Beta-barrel_TonB_sf"/>
</dbReference>
<gene>
    <name evidence="4" type="ORF">HME7025_01607</name>
</gene>
<dbReference type="SUPFAM" id="SSF56935">
    <property type="entry name" value="Porins"/>
    <property type="match status" value="1"/>
</dbReference>
<dbReference type="AlphaFoldDB" id="A0A2S2DWQ5"/>
<organism evidence="4 5">
    <name type="scientific">Aquirufa nivalisilvae</name>
    <dbReference type="NCBI Taxonomy" id="2516557"/>
    <lineage>
        <taxon>Bacteria</taxon>
        <taxon>Pseudomonadati</taxon>
        <taxon>Bacteroidota</taxon>
        <taxon>Cytophagia</taxon>
        <taxon>Cytophagales</taxon>
        <taxon>Flectobacillaceae</taxon>
        <taxon>Aquirufa</taxon>
    </lineage>
</organism>
<name>A0A2S2DWQ5_9BACT</name>
<accession>A0A2S2DWQ5</accession>
<keyword evidence="5" id="KW-1185">Reference proteome</keyword>
<evidence type="ECO:0000256" key="2">
    <source>
        <dbReference type="ARBA" id="ARBA00023136"/>
    </source>
</evidence>
<dbReference type="EMBL" id="CP029346">
    <property type="protein sequence ID" value="AWL09460.1"/>
    <property type="molecule type" value="Genomic_DNA"/>
</dbReference>
<sequence length="565" mass="64581">MRFNRTAKKVLFTATFGLCLGAFEGFAQKREGSIQDEAIEVEKTRKIELQPQVSRGFDLLEEAQDLRKDRKMKYDLVDRKWEGTHLPKINTSIVDPREGDELTSSYGPKFKNVFKVGAGNYGHTLMNAHFGFTPNENSFHGLYINHDANRRGPVATSFSGRNENEIKVYSKTFTPSYLLNGSISYKRVEANWYGRPEEQFNNMANGTFGVYYDRFNYVGSISSAKKDAKFDYIATSGLTMMSTSQNEREWIWDSKIQTVLTINDNLSAHFSGDMTMSEYASLENNRRELYRVKPSFFYKSDRVSVHAGINVVNEKDKLRGLNTTSLFPVVKLDYKAANFIHFFAGLGGDTYFNTLSQMASQNPWLRNRIDLRNTAQTANVFGGFKGSNEHSFDFEFKFMYSEFSNLSFFVPSAADSSKYTVVYAGDIKKAQVMNFSGQFNYQLNERFLSVLKYDINQYDNLGTLEKAYHRPAMNISFTNSITFKDKIIISPDVFYMNGLYGLNPRTNTAVAMKDIIDLNLKVNYLITKKFNAAVSANNLLGKNYERYLFYPSQGLNYTVSVAYSF</sequence>
<protein>
    <recommendedName>
        <fullName evidence="6">TonB-dependent receptor</fullName>
    </recommendedName>
</protein>
<dbReference type="Gene3D" id="2.40.170.20">
    <property type="entry name" value="TonB-dependent receptor, beta-barrel domain"/>
    <property type="match status" value="1"/>
</dbReference>
<dbReference type="GO" id="GO:0009279">
    <property type="term" value="C:cell outer membrane"/>
    <property type="evidence" value="ECO:0007669"/>
    <property type="project" value="UniProtKB-SubCell"/>
</dbReference>
<proteinExistence type="predicted"/>
<evidence type="ECO:0000256" key="3">
    <source>
        <dbReference type="ARBA" id="ARBA00023237"/>
    </source>
</evidence>
<dbReference type="OrthoDB" id="1264254at2"/>
<dbReference type="RefSeq" id="WP_109323146.1">
    <property type="nucleotide sequence ID" value="NZ_CP029346.1"/>
</dbReference>
<keyword evidence="2" id="KW-0472">Membrane</keyword>
<keyword evidence="3" id="KW-0998">Cell outer membrane</keyword>
<comment type="subcellular location">
    <subcellularLocation>
        <location evidence="1">Cell outer membrane</location>
    </subcellularLocation>
</comment>
<reference evidence="5" key="1">
    <citation type="submission" date="2018-05" db="EMBL/GenBank/DDBJ databases">
        <title>Pseudarcicella sp. HME7025 Genome sequencing and assembly.</title>
        <authorList>
            <person name="Kim H."/>
            <person name="Kang H."/>
            <person name="Joh K."/>
        </authorList>
    </citation>
    <scope>NUCLEOTIDE SEQUENCE [LARGE SCALE GENOMIC DNA]</scope>
    <source>
        <strain evidence="5">HME7025</strain>
    </source>
</reference>
<dbReference type="Proteomes" id="UP000245468">
    <property type="component" value="Chromosome"/>
</dbReference>
<evidence type="ECO:0000313" key="5">
    <source>
        <dbReference type="Proteomes" id="UP000245468"/>
    </source>
</evidence>